<reference evidence="3 4" key="1">
    <citation type="submission" date="2019-03" db="EMBL/GenBank/DDBJ databases">
        <title>Genomics of glacier-inhabiting Cryobacterium strains.</title>
        <authorList>
            <person name="Liu Q."/>
            <person name="Xin Y.-H."/>
        </authorList>
    </citation>
    <scope>NUCLEOTIDE SEQUENCE [LARGE SCALE GENOMIC DNA]</scope>
    <source>
        <strain evidence="3 4">MDT1-3</strain>
    </source>
</reference>
<keyword evidence="2" id="KW-0235">DNA replication</keyword>
<name>A0A4V3IDZ9_9MICO</name>
<evidence type="ECO:0000256" key="2">
    <source>
        <dbReference type="ARBA" id="ARBA00022705"/>
    </source>
</evidence>
<accession>A0A4V3IDZ9</accession>
<evidence type="ECO:0000313" key="3">
    <source>
        <dbReference type="EMBL" id="TFC09872.1"/>
    </source>
</evidence>
<dbReference type="RefSeq" id="WP_134569309.1">
    <property type="nucleotide sequence ID" value="NZ_SOFP01000079.1"/>
</dbReference>
<proteinExistence type="inferred from homology"/>
<dbReference type="OrthoDB" id="5146336at2"/>
<dbReference type="AlphaFoldDB" id="A0A4V3IDZ9"/>
<keyword evidence="4" id="KW-1185">Reference proteome</keyword>
<evidence type="ECO:0000256" key="1">
    <source>
        <dbReference type="ARBA" id="ARBA00008909"/>
    </source>
</evidence>
<dbReference type="InterPro" id="IPR000989">
    <property type="entry name" value="Rep"/>
</dbReference>
<gene>
    <name evidence="3" type="ORF">E3O19_16140</name>
</gene>
<dbReference type="GO" id="GO:0003677">
    <property type="term" value="F:DNA binding"/>
    <property type="evidence" value="ECO:0007669"/>
    <property type="project" value="InterPro"/>
</dbReference>
<dbReference type="Pfam" id="PF01446">
    <property type="entry name" value="Rep_1"/>
    <property type="match status" value="1"/>
</dbReference>
<dbReference type="EMBL" id="SOFP01000079">
    <property type="protein sequence ID" value="TFC09872.1"/>
    <property type="molecule type" value="Genomic_DNA"/>
</dbReference>
<sequence>MKKKQRKSKKSGHQKKFTVSKPAVAVLPDFIIHAREIRRSRGIAMGMNRMTAVKRGPRVCGRQIISRQHYLNGEIPMRMRLQTGPDGKVHRHVTYGNLLRCGSLWVCPHCALLVAAHRRAEITNIVKTWMDKDYPVLFLTLTMRHSGHERLDDLWDAKQSAWEAVQKSGAWKTFKKSLGLTGFICATEITYRDPKIGGKGWHVHIHVLLFMTNAIEEKEDLDAMRTSLFKSWANNLAQMGMESPELDRDDGKPLGADLRRIKKGRIGDYFKKSAYLSSPEGVAFELSSGNTSKHGRGEQHKNRTPLQLLQGMIDREVQKGRGNGIWFDLPGRKNDPRCMVTYEGSDRFILHNPGKVGAVLEQEGLRQIFVEGETGEVWERDEVVMDELPMLGAYSAWFEFQTVVAGFRSSNDSRLTTKKSRQQITRSQRKSEAVLRRPLTEPESLWNRALDSVGDEVTDEGIVLQNRSGVDHALISNSHWIRVLATDDAAQIRLQEALEISDWEAKRVAADLGITLSFVDESTPLRAKPDKSDRQKRRVLDEIELARVTRTARTLKRS</sequence>
<protein>
    <submittedName>
        <fullName evidence="3">Uncharacterized protein</fullName>
    </submittedName>
</protein>
<dbReference type="GO" id="GO:0006260">
    <property type="term" value="P:DNA replication"/>
    <property type="evidence" value="ECO:0007669"/>
    <property type="project" value="UniProtKB-KW"/>
</dbReference>
<evidence type="ECO:0000313" key="4">
    <source>
        <dbReference type="Proteomes" id="UP000298412"/>
    </source>
</evidence>
<dbReference type="Proteomes" id="UP000298412">
    <property type="component" value="Unassembled WGS sequence"/>
</dbReference>
<comment type="similarity">
    <text evidence="1">Belongs to the Gram-positive plasmids replication protein type 1 family.</text>
</comment>
<organism evidence="3 4">
    <name type="scientific">Cryobacterium algoritolerans</name>
    <dbReference type="NCBI Taxonomy" id="1259184"/>
    <lineage>
        <taxon>Bacteria</taxon>
        <taxon>Bacillati</taxon>
        <taxon>Actinomycetota</taxon>
        <taxon>Actinomycetes</taxon>
        <taxon>Micrococcales</taxon>
        <taxon>Microbacteriaceae</taxon>
        <taxon>Cryobacterium</taxon>
    </lineage>
</organism>
<comment type="caution">
    <text evidence="3">The sequence shown here is derived from an EMBL/GenBank/DDBJ whole genome shotgun (WGS) entry which is preliminary data.</text>
</comment>